<dbReference type="Pfam" id="PF06945">
    <property type="entry name" value="DUF1289"/>
    <property type="match status" value="1"/>
</dbReference>
<accession>A0A381SKW5</accession>
<protein>
    <recommendedName>
        <fullName evidence="2">DUF1289 domain-containing protein</fullName>
    </recommendedName>
</protein>
<proteinExistence type="predicted"/>
<sequence>MVCRGCKRFSHEIVGWNDYDPDQQERVRSRLVKLHHESVRACVGVYDQIRWQLTIESMIDAEPTEFAPLVLAVLKNVVRKPTEAGLEPLGLPRDVSSGDVLRSIDREFYIRSTAYYERSFKTLAL</sequence>
<organism evidence="1">
    <name type="scientific">marine metagenome</name>
    <dbReference type="NCBI Taxonomy" id="408172"/>
    <lineage>
        <taxon>unclassified sequences</taxon>
        <taxon>metagenomes</taxon>
        <taxon>ecological metagenomes</taxon>
    </lineage>
</organism>
<evidence type="ECO:0008006" key="2">
    <source>
        <dbReference type="Google" id="ProtNLM"/>
    </source>
</evidence>
<gene>
    <name evidence="1" type="ORF">METZ01_LOCUS57549</name>
</gene>
<dbReference type="InterPro" id="IPR010710">
    <property type="entry name" value="DUF1289"/>
</dbReference>
<dbReference type="EMBL" id="UINC01003253">
    <property type="protein sequence ID" value="SVA04695.1"/>
    <property type="molecule type" value="Genomic_DNA"/>
</dbReference>
<dbReference type="AlphaFoldDB" id="A0A381SKW5"/>
<reference evidence="1" key="1">
    <citation type="submission" date="2018-05" db="EMBL/GenBank/DDBJ databases">
        <authorList>
            <person name="Lanie J.A."/>
            <person name="Ng W.-L."/>
            <person name="Kazmierczak K.M."/>
            <person name="Andrzejewski T.M."/>
            <person name="Davidsen T.M."/>
            <person name="Wayne K.J."/>
            <person name="Tettelin H."/>
            <person name="Glass J.I."/>
            <person name="Rusch D."/>
            <person name="Podicherti R."/>
            <person name="Tsui H.-C.T."/>
            <person name="Winkler M.E."/>
        </authorList>
    </citation>
    <scope>NUCLEOTIDE SEQUENCE</scope>
</reference>
<evidence type="ECO:0000313" key="1">
    <source>
        <dbReference type="EMBL" id="SVA04695.1"/>
    </source>
</evidence>
<name>A0A381SKW5_9ZZZZ</name>